<feature type="compositionally biased region" description="Polar residues" evidence="1">
    <location>
        <begin position="144"/>
        <end position="156"/>
    </location>
</feature>
<dbReference type="AlphaFoldDB" id="A0A6M8SMW3"/>
<keyword evidence="4" id="KW-1185">Reference proteome</keyword>
<dbReference type="Pfam" id="PF14559">
    <property type="entry name" value="TPR_19"/>
    <property type="match status" value="1"/>
</dbReference>
<evidence type="ECO:0000256" key="1">
    <source>
        <dbReference type="SAM" id="MobiDB-lite"/>
    </source>
</evidence>
<dbReference type="RefSeq" id="WP_173532525.1">
    <property type="nucleotide sequence ID" value="NZ_CP054143.1"/>
</dbReference>
<proteinExistence type="predicted"/>
<dbReference type="SMART" id="SM00028">
    <property type="entry name" value="TPR"/>
    <property type="match status" value="3"/>
</dbReference>
<organism evidence="3 4">
    <name type="scientific">Deefgea piscis</name>
    <dbReference type="NCBI Taxonomy" id="2739061"/>
    <lineage>
        <taxon>Bacteria</taxon>
        <taxon>Pseudomonadati</taxon>
        <taxon>Pseudomonadota</taxon>
        <taxon>Betaproteobacteria</taxon>
        <taxon>Neisseriales</taxon>
        <taxon>Chitinibacteraceae</taxon>
        <taxon>Deefgea</taxon>
    </lineage>
</organism>
<evidence type="ECO:0000313" key="4">
    <source>
        <dbReference type="Proteomes" id="UP000504844"/>
    </source>
</evidence>
<keyword evidence="2" id="KW-1133">Transmembrane helix</keyword>
<accession>A0A6M8SMW3</accession>
<name>A0A6M8SMW3_9NEIS</name>
<evidence type="ECO:0000256" key="2">
    <source>
        <dbReference type="SAM" id="Phobius"/>
    </source>
</evidence>
<dbReference type="InterPro" id="IPR011990">
    <property type="entry name" value="TPR-like_helical_dom_sf"/>
</dbReference>
<gene>
    <name evidence="3" type="ORF">HQN60_04445</name>
</gene>
<dbReference type="KEGG" id="dee:HQN60_04445"/>
<dbReference type="Pfam" id="PF13432">
    <property type="entry name" value="TPR_16"/>
    <property type="match status" value="1"/>
</dbReference>
<sequence length="368" mass="39392">MNVPSFKSPEGVPADLSAVDEVAATVNRSAGKKHISQFKHALAASLPWLIVGGGIVLGLGLAYVFLPYQISAPPMLASAALGREAVSTESAAGQLVTSASVATTWQLNTPVDGYVDIASSAKALEANTQLVQASAPSASPKRSVPQSQLNVSTQPVRPSGPPHLAGVTQIKPQIQRQPANSVDPLLPAWQAYQQGDFTQAEQYYQQAMQQNPRQRDAVLGLAAIAQIRGDTPRAQRLYQQLLQLHPEDAAVKQALMALPQAVAEQDILQLEQSGQADPQVLAQFYAREQRWSQAQAQFFIVYSQNPSATAAFNLAVSLDHLQQPTLALQYYRQALQGVGTFDRSAVQQRIAALSAAPLSSEGQHAAKH</sequence>
<reference evidence="3 4" key="1">
    <citation type="submission" date="2020-05" db="EMBL/GenBank/DDBJ databases">
        <title>Complete genome sequence of Deefgea sp. D17.</title>
        <authorList>
            <person name="Bae J.-W."/>
            <person name="Han J.E."/>
        </authorList>
    </citation>
    <scope>NUCLEOTIDE SEQUENCE [LARGE SCALE GENOMIC DNA]</scope>
    <source>
        <strain evidence="3 4">D17</strain>
    </source>
</reference>
<evidence type="ECO:0000313" key="3">
    <source>
        <dbReference type="EMBL" id="QKJ66021.1"/>
    </source>
</evidence>
<feature type="region of interest" description="Disordered" evidence="1">
    <location>
        <begin position="132"/>
        <end position="164"/>
    </location>
</feature>
<dbReference type="EMBL" id="CP054143">
    <property type="protein sequence ID" value="QKJ66021.1"/>
    <property type="molecule type" value="Genomic_DNA"/>
</dbReference>
<dbReference type="InterPro" id="IPR019734">
    <property type="entry name" value="TPR_rpt"/>
</dbReference>
<dbReference type="Gene3D" id="1.25.40.10">
    <property type="entry name" value="Tetratricopeptide repeat domain"/>
    <property type="match status" value="2"/>
</dbReference>
<protein>
    <submittedName>
        <fullName evidence="3">Tetratricopeptide repeat protein</fullName>
    </submittedName>
</protein>
<keyword evidence="2" id="KW-0812">Transmembrane</keyword>
<dbReference type="Proteomes" id="UP000504844">
    <property type="component" value="Chromosome"/>
</dbReference>
<keyword evidence="2" id="KW-0472">Membrane</keyword>
<dbReference type="SUPFAM" id="SSF48452">
    <property type="entry name" value="TPR-like"/>
    <property type="match status" value="1"/>
</dbReference>
<feature type="transmembrane region" description="Helical" evidence="2">
    <location>
        <begin position="41"/>
        <end position="66"/>
    </location>
</feature>